<dbReference type="Proteomes" id="UP000541444">
    <property type="component" value="Unassembled WGS sequence"/>
</dbReference>
<feature type="compositionally biased region" description="Basic and acidic residues" evidence="2">
    <location>
        <begin position="11"/>
        <end position="22"/>
    </location>
</feature>
<dbReference type="PANTHER" id="PTHR36380:SF1">
    <property type="entry name" value="OS01G0755100 PROTEIN"/>
    <property type="match status" value="1"/>
</dbReference>
<evidence type="ECO:0000313" key="4">
    <source>
        <dbReference type="Proteomes" id="UP000541444"/>
    </source>
</evidence>
<feature type="region of interest" description="Disordered" evidence="2">
    <location>
        <begin position="1"/>
        <end position="29"/>
    </location>
</feature>
<reference evidence="3 4" key="1">
    <citation type="journal article" date="2020" name="IScience">
        <title>Genome Sequencing of the Endangered Kingdonia uniflora (Circaeasteraceae, Ranunculales) Reveals Potential Mechanisms of Evolutionary Specialization.</title>
        <authorList>
            <person name="Sun Y."/>
            <person name="Deng T."/>
            <person name="Zhang A."/>
            <person name="Moore M.J."/>
            <person name="Landis J.B."/>
            <person name="Lin N."/>
            <person name="Zhang H."/>
            <person name="Zhang X."/>
            <person name="Huang J."/>
            <person name="Zhang X."/>
            <person name="Sun H."/>
            <person name="Wang H."/>
        </authorList>
    </citation>
    <scope>NUCLEOTIDE SEQUENCE [LARGE SCALE GENOMIC DNA]</scope>
    <source>
        <strain evidence="3">TB1705</strain>
        <tissue evidence="3">Leaf</tissue>
    </source>
</reference>
<dbReference type="InterPro" id="IPR038777">
    <property type="entry name" value="At4g18490-like"/>
</dbReference>
<sequence>MPSTSTQVYSVRDKSTDQEYKARGAQAENHQVDALKSNDQAITRSVPVISQRAEKTHNISSLEYHSARLPEWIATSSTHKSINTKHVLSSIPPIKSSKSTSVEKNKFFPLTADKNTIDVSGLKPLRPSRTSKKGLSHPTVRNEIKLLKHLKENTDINTMAKMVTALGAEKHKLLSPQLKRKVFEVSVSYSSRCPRVLIENDGNVEKAEACAKKLEDICNMLKKKHEEAKEILVRAVVNNNNLLMLNHPIHEEKISMVQRFASLKMSKELRT</sequence>
<keyword evidence="4" id="KW-1185">Reference proteome</keyword>
<dbReference type="OrthoDB" id="602706at2759"/>
<evidence type="ECO:0000256" key="2">
    <source>
        <dbReference type="SAM" id="MobiDB-lite"/>
    </source>
</evidence>
<comment type="caution">
    <text evidence="3">The sequence shown here is derived from an EMBL/GenBank/DDBJ whole genome shotgun (WGS) entry which is preliminary data.</text>
</comment>
<dbReference type="AlphaFoldDB" id="A0A7J7MU37"/>
<keyword evidence="1" id="KW-0175">Coiled coil</keyword>
<proteinExistence type="predicted"/>
<dbReference type="PANTHER" id="PTHR36380">
    <property type="entry name" value="BNAA03G58330D PROTEIN"/>
    <property type="match status" value="1"/>
</dbReference>
<evidence type="ECO:0000313" key="3">
    <source>
        <dbReference type="EMBL" id="KAF6158322.1"/>
    </source>
</evidence>
<evidence type="ECO:0000256" key="1">
    <source>
        <dbReference type="SAM" id="Coils"/>
    </source>
</evidence>
<organism evidence="3 4">
    <name type="scientific">Kingdonia uniflora</name>
    <dbReference type="NCBI Taxonomy" id="39325"/>
    <lineage>
        <taxon>Eukaryota</taxon>
        <taxon>Viridiplantae</taxon>
        <taxon>Streptophyta</taxon>
        <taxon>Embryophyta</taxon>
        <taxon>Tracheophyta</taxon>
        <taxon>Spermatophyta</taxon>
        <taxon>Magnoliopsida</taxon>
        <taxon>Ranunculales</taxon>
        <taxon>Circaeasteraceae</taxon>
        <taxon>Kingdonia</taxon>
    </lineage>
</organism>
<dbReference type="EMBL" id="JACGCM010001226">
    <property type="protein sequence ID" value="KAF6158322.1"/>
    <property type="molecule type" value="Genomic_DNA"/>
</dbReference>
<gene>
    <name evidence="3" type="ORF">GIB67_022402</name>
</gene>
<accession>A0A7J7MU37</accession>
<protein>
    <submittedName>
        <fullName evidence="3">Uncharacterized protein</fullName>
    </submittedName>
</protein>
<name>A0A7J7MU37_9MAGN</name>
<feature type="coiled-coil region" evidence="1">
    <location>
        <begin position="204"/>
        <end position="231"/>
    </location>
</feature>